<evidence type="ECO:0000313" key="1">
    <source>
        <dbReference type="EMBL" id="GAA1564149.1"/>
    </source>
</evidence>
<evidence type="ECO:0008006" key="3">
    <source>
        <dbReference type="Google" id="ProtNLM"/>
    </source>
</evidence>
<keyword evidence="2" id="KW-1185">Reference proteome</keyword>
<reference evidence="1 2" key="1">
    <citation type="journal article" date="2019" name="Int. J. Syst. Evol. Microbiol.">
        <title>The Global Catalogue of Microorganisms (GCM) 10K type strain sequencing project: providing services to taxonomists for standard genome sequencing and annotation.</title>
        <authorList>
            <consortium name="The Broad Institute Genomics Platform"/>
            <consortium name="The Broad Institute Genome Sequencing Center for Infectious Disease"/>
            <person name="Wu L."/>
            <person name="Ma J."/>
        </authorList>
    </citation>
    <scope>NUCLEOTIDE SEQUENCE [LARGE SCALE GENOMIC DNA]</scope>
    <source>
        <strain evidence="1 2">JCM 15933</strain>
    </source>
</reference>
<protein>
    <recommendedName>
        <fullName evidence="3">DUF5666 domain-containing protein</fullName>
    </recommendedName>
</protein>
<evidence type="ECO:0000313" key="2">
    <source>
        <dbReference type="Proteomes" id="UP001501470"/>
    </source>
</evidence>
<accession>A0ABN2CVV6</accession>
<dbReference type="Proteomes" id="UP001501470">
    <property type="component" value="Unassembled WGS sequence"/>
</dbReference>
<proteinExistence type="predicted"/>
<organism evidence="1 2">
    <name type="scientific">Dactylosporangium maewongense</name>
    <dbReference type="NCBI Taxonomy" id="634393"/>
    <lineage>
        <taxon>Bacteria</taxon>
        <taxon>Bacillati</taxon>
        <taxon>Actinomycetota</taxon>
        <taxon>Actinomycetes</taxon>
        <taxon>Micromonosporales</taxon>
        <taxon>Micromonosporaceae</taxon>
        <taxon>Dactylosporangium</taxon>
    </lineage>
</organism>
<name>A0ABN2CVV6_9ACTN</name>
<comment type="caution">
    <text evidence="1">The sequence shown here is derived from an EMBL/GenBank/DDBJ whole genome shotgun (WGS) entry which is preliminary data.</text>
</comment>
<dbReference type="EMBL" id="BAAAQD010000034">
    <property type="protein sequence ID" value="GAA1564149.1"/>
    <property type="molecule type" value="Genomic_DNA"/>
</dbReference>
<gene>
    <name evidence="1" type="ORF">GCM10009827_102180</name>
</gene>
<sequence>MTPGEARAAGVTPAPGAVSVVGTVASVRTADASLVVTRAYKFRDSRPRTVRFTLTSGTAVVINGVPAGSGGLGGLRGLSGVKTGMQVTVTGTVSGGNNLATRVVAGTARR</sequence>